<name>A0A9X9S4J9_METOG</name>
<dbReference type="RefSeq" id="WP_268187112.1">
    <property type="nucleotide sequence ID" value="NZ_CP113361.1"/>
</dbReference>
<sequence length="175" mass="19197">MDSSEFLGFLRTRSSVREFSDVELTSAEIEAVIRAAERAPSAGNREAWDVVIATDEGIREDLSDAAFQQQHLMEAPCVFVVCANYVRSMSQYGERGILYAVQDATIAATYMMLGAHAAGLQTCWTGAFDEETVSEILALPEHIRPLVLLAAGKGHLPPSYAGRMPIGEHVHENIW</sequence>
<evidence type="ECO:0000313" key="7">
    <source>
        <dbReference type="EMBL" id="WAI01834.1"/>
    </source>
</evidence>
<proteinExistence type="inferred from homology"/>
<organism evidence="7 8">
    <name type="scientific">Methanogenium organophilum</name>
    <dbReference type="NCBI Taxonomy" id="2199"/>
    <lineage>
        <taxon>Archaea</taxon>
        <taxon>Methanobacteriati</taxon>
        <taxon>Methanobacteriota</taxon>
        <taxon>Stenosarchaea group</taxon>
        <taxon>Methanomicrobia</taxon>
        <taxon>Methanomicrobiales</taxon>
        <taxon>Methanomicrobiaceae</taxon>
        <taxon>Methanogenium</taxon>
    </lineage>
</organism>
<dbReference type="GO" id="GO:0016491">
    <property type="term" value="F:oxidoreductase activity"/>
    <property type="evidence" value="ECO:0007669"/>
    <property type="project" value="UniProtKB-KW"/>
</dbReference>
<dbReference type="Gene3D" id="3.40.109.10">
    <property type="entry name" value="NADH Oxidase"/>
    <property type="match status" value="1"/>
</dbReference>
<accession>A0A9X9S4J9</accession>
<comment type="cofactor">
    <cofactor evidence="1">
        <name>FMN</name>
        <dbReference type="ChEBI" id="CHEBI:58210"/>
    </cofactor>
</comment>
<dbReference type="SUPFAM" id="SSF55469">
    <property type="entry name" value="FMN-dependent nitroreductase-like"/>
    <property type="match status" value="1"/>
</dbReference>
<evidence type="ECO:0000256" key="4">
    <source>
        <dbReference type="ARBA" id="ARBA00022643"/>
    </source>
</evidence>
<gene>
    <name evidence="7" type="ORF">OU421_02880</name>
</gene>
<dbReference type="GeneID" id="76834012"/>
<evidence type="ECO:0000256" key="2">
    <source>
        <dbReference type="ARBA" id="ARBA00007118"/>
    </source>
</evidence>
<evidence type="ECO:0000256" key="5">
    <source>
        <dbReference type="ARBA" id="ARBA00023002"/>
    </source>
</evidence>
<dbReference type="KEGG" id="mou:OU421_02880"/>
<keyword evidence="5" id="KW-0560">Oxidoreductase</keyword>
<feature type="domain" description="Nitroreductase" evidence="6">
    <location>
        <begin position="68"/>
        <end position="153"/>
    </location>
</feature>
<keyword evidence="4" id="KW-0288">FMN</keyword>
<dbReference type="EMBL" id="CP113361">
    <property type="protein sequence ID" value="WAI01834.1"/>
    <property type="molecule type" value="Genomic_DNA"/>
</dbReference>
<keyword evidence="3" id="KW-0285">Flavoprotein</keyword>
<dbReference type="PANTHER" id="PTHR43673:SF2">
    <property type="entry name" value="NITROREDUCTASE"/>
    <property type="match status" value="1"/>
</dbReference>
<evidence type="ECO:0000256" key="3">
    <source>
        <dbReference type="ARBA" id="ARBA00022630"/>
    </source>
</evidence>
<evidence type="ECO:0000256" key="1">
    <source>
        <dbReference type="ARBA" id="ARBA00001917"/>
    </source>
</evidence>
<dbReference type="Proteomes" id="UP001163096">
    <property type="component" value="Chromosome"/>
</dbReference>
<keyword evidence="8" id="KW-1185">Reference proteome</keyword>
<dbReference type="PANTHER" id="PTHR43673">
    <property type="entry name" value="NAD(P)H NITROREDUCTASE YDGI-RELATED"/>
    <property type="match status" value="1"/>
</dbReference>
<dbReference type="InterPro" id="IPR029479">
    <property type="entry name" value="Nitroreductase"/>
</dbReference>
<dbReference type="Pfam" id="PF00881">
    <property type="entry name" value="Nitroreductase"/>
    <property type="match status" value="1"/>
</dbReference>
<comment type="similarity">
    <text evidence="2">Belongs to the nitroreductase family.</text>
</comment>
<evidence type="ECO:0000313" key="8">
    <source>
        <dbReference type="Proteomes" id="UP001163096"/>
    </source>
</evidence>
<evidence type="ECO:0000259" key="6">
    <source>
        <dbReference type="Pfam" id="PF00881"/>
    </source>
</evidence>
<protein>
    <submittedName>
        <fullName evidence="7">Nitroreductase family protein</fullName>
    </submittedName>
</protein>
<dbReference type="AlphaFoldDB" id="A0A9X9S4J9"/>
<reference evidence="7" key="1">
    <citation type="submission" date="2022-11" db="EMBL/GenBank/DDBJ databases">
        <title>Complete genome sequence of Methanogenium organophilum DSM 3596.</title>
        <authorList>
            <person name="Chen S.-C."/>
            <person name="Lai S.-J."/>
            <person name="You Y.-T."/>
        </authorList>
    </citation>
    <scope>NUCLEOTIDE SEQUENCE</scope>
    <source>
        <strain evidence="7">DSM 3596</strain>
    </source>
</reference>
<dbReference type="InterPro" id="IPR000415">
    <property type="entry name" value="Nitroreductase-like"/>
</dbReference>